<reference evidence="1 2" key="1">
    <citation type="submission" date="2013-01" db="EMBL/GenBank/DDBJ databases">
        <authorList>
            <person name="Harkins D.M."/>
            <person name="Durkin A.S."/>
            <person name="Brinkac L.M."/>
            <person name="Haft D.H."/>
            <person name="Selengut J.D."/>
            <person name="Sanka R."/>
            <person name="DePew J."/>
            <person name="Purushe J."/>
            <person name="Picardeau M."/>
            <person name="Werts C."/>
            <person name="Goarant C."/>
            <person name="Vinetz J.M."/>
            <person name="Sutton G.G."/>
            <person name="Nierman W.C."/>
            <person name="Fouts D.E."/>
        </authorList>
    </citation>
    <scope>NUCLEOTIDE SEQUENCE [LARGE SCALE GENOMIC DNA]</scope>
    <source>
        <strain evidence="1 2">Verdun HP</strain>
    </source>
</reference>
<comment type="caution">
    <text evidence="1">The sequence shown here is derived from an EMBL/GenBank/DDBJ whole genome shotgun (WGS) entry which is preliminary data.</text>
</comment>
<dbReference type="EMBL" id="AHNZ02000901">
    <property type="protein sequence ID" value="EMO03160.1"/>
    <property type="molecule type" value="Genomic_DNA"/>
</dbReference>
<name>M6R6G6_LEPIR</name>
<sequence>MDFIEWQNPDAAFISRTFQTLKRLGEELSSIDYEDLQSKIVFKNRGDHTTPNRSQSI</sequence>
<dbReference type="AlphaFoldDB" id="M6R6G6"/>
<accession>M6R6G6</accession>
<organism evidence="1 2">
    <name type="scientific">Leptospira interrogans serovar Icterohaemorrhagiae str. Verdun HP</name>
    <dbReference type="NCBI Taxonomy" id="1049910"/>
    <lineage>
        <taxon>Bacteria</taxon>
        <taxon>Pseudomonadati</taxon>
        <taxon>Spirochaetota</taxon>
        <taxon>Spirochaetia</taxon>
        <taxon>Leptospirales</taxon>
        <taxon>Leptospiraceae</taxon>
        <taxon>Leptospira</taxon>
    </lineage>
</organism>
<evidence type="ECO:0000313" key="2">
    <source>
        <dbReference type="Proteomes" id="UP000012092"/>
    </source>
</evidence>
<proteinExistence type="predicted"/>
<gene>
    <name evidence="1" type="ORF">LEP1GSC116_3582</name>
</gene>
<dbReference type="Proteomes" id="UP000012092">
    <property type="component" value="Unassembled WGS sequence"/>
</dbReference>
<protein>
    <submittedName>
        <fullName evidence="1">Uncharacterized protein</fullName>
    </submittedName>
</protein>
<evidence type="ECO:0000313" key="1">
    <source>
        <dbReference type="EMBL" id="EMO03160.1"/>
    </source>
</evidence>